<protein>
    <submittedName>
        <fullName evidence="2">Uncharacterized membrane protein</fullName>
    </submittedName>
</protein>
<dbReference type="AlphaFoldDB" id="A0A1H9NAP7"/>
<gene>
    <name evidence="2" type="ORF">SAMN04487944_10340</name>
</gene>
<name>A0A1H9NAP7_9BACI</name>
<dbReference type="Pfam" id="PF10002">
    <property type="entry name" value="DUF2243"/>
    <property type="match status" value="1"/>
</dbReference>
<evidence type="ECO:0000313" key="3">
    <source>
        <dbReference type="Proteomes" id="UP000199687"/>
    </source>
</evidence>
<evidence type="ECO:0000313" key="2">
    <source>
        <dbReference type="EMBL" id="SER32807.1"/>
    </source>
</evidence>
<feature type="transmembrane region" description="Helical" evidence="1">
    <location>
        <begin position="96"/>
        <end position="113"/>
    </location>
</feature>
<keyword evidence="3" id="KW-1185">Reference proteome</keyword>
<keyword evidence="1" id="KW-0812">Transmembrane</keyword>
<dbReference type="STRING" id="531814.SAMN04487944_10340"/>
<feature type="transmembrane region" description="Helical" evidence="1">
    <location>
        <begin position="160"/>
        <end position="182"/>
    </location>
</feature>
<reference evidence="2 3" key="1">
    <citation type="submission" date="2016-10" db="EMBL/GenBank/DDBJ databases">
        <authorList>
            <person name="de Groot N.N."/>
        </authorList>
    </citation>
    <scope>NUCLEOTIDE SEQUENCE [LARGE SCALE GENOMIC DNA]</scope>
    <source>
        <strain evidence="2 3">CGMCC 1.7727</strain>
    </source>
</reference>
<sequence length="199" mass="23165">MIAEAPSVYNSRIPGILEMLYNTSILRGEIMTHVTNVAAVKRHTNTSYRQRNLWSGFLFGLGLVAFIDETVFHQLLHWHHFYDKSTTDIGLVSDGLFHAFSWFATIGGLFMLADLKRRSEWQIKRWWSGILLGAGIFQLYDGIIQHKIMRIHQIRYVDNVIIYDIVWNGLALILIFIGLYFLKQSRHSPFKKDETNGEY</sequence>
<feature type="transmembrane region" description="Helical" evidence="1">
    <location>
        <begin position="53"/>
        <end position="76"/>
    </location>
</feature>
<dbReference type="Proteomes" id="UP000199687">
    <property type="component" value="Unassembled WGS sequence"/>
</dbReference>
<keyword evidence="1" id="KW-1133">Transmembrane helix</keyword>
<proteinExistence type="predicted"/>
<evidence type="ECO:0000256" key="1">
    <source>
        <dbReference type="SAM" id="Phobius"/>
    </source>
</evidence>
<feature type="transmembrane region" description="Helical" evidence="1">
    <location>
        <begin position="125"/>
        <end position="140"/>
    </location>
</feature>
<accession>A0A1H9NAP7</accession>
<dbReference type="EMBL" id="FOGL01000003">
    <property type="protein sequence ID" value="SER32807.1"/>
    <property type="molecule type" value="Genomic_DNA"/>
</dbReference>
<organism evidence="2 3">
    <name type="scientific">Gracilibacillus ureilyticus</name>
    <dbReference type="NCBI Taxonomy" id="531814"/>
    <lineage>
        <taxon>Bacteria</taxon>
        <taxon>Bacillati</taxon>
        <taxon>Bacillota</taxon>
        <taxon>Bacilli</taxon>
        <taxon>Bacillales</taxon>
        <taxon>Bacillaceae</taxon>
        <taxon>Gracilibacillus</taxon>
    </lineage>
</organism>
<keyword evidence="1" id="KW-0472">Membrane</keyword>
<dbReference type="InterPro" id="IPR018719">
    <property type="entry name" value="DUF2243_membrane"/>
</dbReference>